<keyword evidence="3" id="KW-1185">Reference proteome</keyword>
<accession>A0AAV7FC89</accession>
<feature type="compositionally biased region" description="Basic and acidic residues" evidence="1">
    <location>
        <begin position="89"/>
        <end position="102"/>
    </location>
</feature>
<reference evidence="2 3" key="1">
    <citation type="submission" date="2021-07" db="EMBL/GenBank/DDBJ databases">
        <title>The Aristolochia fimbriata genome: insights into angiosperm evolution, floral development and chemical biosynthesis.</title>
        <authorList>
            <person name="Jiao Y."/>
        </authorList>
    </citation>
    <scope>NUCLEOTIDE SEQUENCE [LARGE SCALE GENOMIC DNA]</scope>
    <source>
        <strain evidence="2">IBCAS-2021</strain>
        <tissue evidence="2">Leaf</tissue>
    </source>
</reference>
<protein>
    <submittedName>
        <fullName evidence="2">Uncharacterized protein</fullName>
    </submittedName>
</protein>
<dbReference type="Proteomes" id="UP000825729">
    <property type="component" value="Unassembled WGS sequence"/>
</dbReference>
<evidence type="ECO:0000256" key="1">
    <source>
        <dbReference type="SAM" id="MobiDB-lite"/>
    </source>
</evidence>
<gene>
    <name evidence="2" type="ORF">H6P81_002692</name>
</gene>
<proteinExistence type="predicted"/>
<dbReference type="EMBL" id="JAINDJ010000002">
    <property type="protein sequence ID" value="KAG9458184.1"/>
    <property type="molecule type" value="Genomic_DNA"/>
</dbReference>
<sequence>MVVQSASIIVATPEPNIAVVEALATSIDVEMIDSTVPVPDVTQPSLETQFEGSPLAPEALTPLLLPAPPTLGPTPMEAKSLAARKISRTSKESAENSSREDLDVLTSKMDTVGITLDDDIEDLKQAKLDQEVAHEHMKMAEEQA</sequence>
<comment type="caution">
    <text evidence="2">The sequence shown here is derived from an EMBL/GenBank/DDBJ whole genome shotgun (WGS) entry which is preliminary data.</text>
</comment>
<feature type="region of interest" description="Disordered" evidence="1">
    <location>
        <begin position="82"/>
        <end position="102"/>
    </location>
</feature>
<evidence type="ECO:0000313" key="3">
    <source>
        <dbReference type="Proteomes" id="UP000825729"/>
    </source>
</evidence>
<evidence type="ECO:0000313" key="2">
    <source>
        <dbReference type="EMBL" id="KAG9458184.1"/>
    </source>
</evidence>
<dbReference type="AlphaFoldDB" id="A0AAV7FC89"/>
<organism evidence="2 3">
    <name type="scientific">Aristolochia fimbriata</name>
    <name type="common">White veined hardy Dutchman's pipe vine</name>
    <dbReference type="NCBI Taxonomy" id="158543"/>
    <lineage>
        <taxon>Eukaryota</taxon>
        <taxon>Viridiplantae</taxon>
        <taxon>Streptophyta</taxon>
        <taxon>Embryophyta</taxon>
        <taxon>Tracheophyta</taxon>
        <taxon>Spermatophyta</taxon>
        <taxon>Magnoliopsida</taxon>
        <taxon>Magnoliidae</taxon>
        <taxon>Piperales</taxon>
        <taxon>Aristolochiaceae</taxon>
        <taxon>Aristolochia</taxon>
    </lineage>
</organism>
<name>A0AAV7FC89_ARIFI</name>